<dbReference type="Pfam" id="PF13474">
    <property type="entry name" value="SnoaL_3"/>
    <property type="match status" value="1"/>
</dbReference>
<dbReference type="EMBL" id="CP165734">
    <property type="protein sequence ID" value="XDV59214.1"/>
    <property type="molecule type" value="Genomic_DNA"/>
</dbReference>
<dbReference type="RefSeq" id="WP_369723833.1">
    <property type="nucleotide sequence ID" value="NZ_CP165734.1"/>
</dbReference>
<proteinExistence type="predicted"/>
<dbReference type="Gene3D" id="3.10.450.50">
    <property type="match status" value="1"/>
</dbReference>
<evidence type="ECO:0000259" key="2">
    <source>
        <dbReference type="Pfam" id="PF13474"/>
    </source>
</evidence>
<organism evidence="3">
    <name type="scientific">Bradyrhizobium sp. LLZ17</name>
    <dbReference type="NCBI Taxonomy" id="3239388"/>
    <lineage>
        <taxon>Bacteria</taxon>
        <taxon>Pseudomonadati</taxon>
        <taxon>Pseudomonadota</taxon>
        <taxon>Alphaproteobacteria</taxon>
        <taxon>Hyphomicrobiales</taxon>
        <taxon>Nitrobacteraceae</taxon>
        <taxon>Bradyrhizobium</taxon>
    </lineage>
</organism>
<feature type="chain" id="PRO_5044294874" evidence="1">
    <location>
        <begin position="25"/>
        <end position="144"/>
    </location>
</feature>
<reference evidence="3" key="1">
    <citation type="submission" date="2024-08" db="EMBL/GenBank/DDBJ databases">
        <authorList>
            <person name="Chaddad Z."/>
            <person name="Lamrabet M."/>
            <person name="Bouhnik O."/>
            <person name="Alami S."/>
            <person name="Wipf D."/>
            <person name="Courty P.E."/>
            <person name="Missbah El Idrissi M."/>
        </authorList>
    </citation>
    <scope>NUCLEOTIDE SEQUENCE</scope>
    <source>
        <strain evidence="3">LLZ17</strain>
    </source>
</reference>
<keyword evidence="1" id="KW-0732">Signal</keyword>
<evidence type="ECO:0000313" key="3">
    <source>
        <dbReference type="EMBL" id="XDV59214.1"/>
    </source>
</evidence>
<sequence>MQKLFAVLAIVIVVALSSPQLAKAGPNEDAAAVRAQWEEVYNSGDADKFVALYTKDATLFGSTAQLFTGSDGVRAYYSKLPPGIKAKMGDQQAIAVGSNVLLSSGFASFTLKDGTVVPYRLTLALVQVGGHWLIAQHHGSPVPK</sequence>
<dbReference type="SUPFAM" id="SSF54427">
    <property type="entry name" value="NTF2-like"/>
    <property type="match status" value="1"/>
</dbReference>
<dbReference type="AlphaFoldDB" id="A0AB39XPS2"/>
<dbReference type="InterPro" id="IPR037401">
    <property type="entry name" value="SnoaL-like"/>
</dbReference>
<gene>
    <name evidence="3" type="ORF">AB8Z38_07270</name>
</gene>
<dbReference type="InterPro" id="IPR032710">
    <property type="entry name" value="NTF2-like_dom_sf"/>
</dbReference>
<accession>A0AB39XPS2</accession>
<protein>
    <submittedName>
        <fullName evidence="3">Nuclear transport factor 2 family protein</fullName>
    </submittedName>
</protein>
<name>A0AB39XPS2_9BRAD</name>
<feature type="domain" description="SnoaL-like" evidence="2">
    <location>
        <begin position="32"/>
        <end position="141"/>
    </location>
</feature>
<feature type="signal peptide" evidence="1">
    <location>
        <begin position="1"/>
        <end position="24"/>
    </location>
</feature>
<evidence type="ECO:0000256" key="1">
    <source>
        <dbReference type="SAM" id="SignalP"/>
    </source>
</evidence>